<keyword evidence="6 9" id="KW-1133">Transmembrane helix</keyword>
<dbReference type="GO" id="GO:0015031">
    <property type="term" value="P:protein transport"/>
    <property type="evidence" value="ECO:0007669"/>
    <property type="project" value="UniProtKB-KW"/>
</dbReference>
<dbReference type="AlphaFoldDB" id="A0A1Y1MVK3"/>
<dbReference type="GO" id="GO:0000149">
    <property type="term" value="F:SNARE binding"/>
    <property type="evidence" value="ECO:0007669"/>
    <property type="project" value="TreeGrafter"/>
</dbReference>
<dbReference type="EMBL" id="GEZM01025575">
    <property type="protein sequence ID" value="JAV87407.1"/>
    <property type="molecule type" value="Transcribed_RNA"/>
</dbReference>
<sequence length="113" mass="12751">MDRNTDWNAQNRQTVLQGKAILERTGDSIARSEQIAIETETIGTEVLSELDGQRETLLRAKNRLTSGDEQLASSRRILRQISRGVLYNKLILIVIIILEVVIAGAITYVRFIK</sequence>
<dbReference type="GO" id="GO:0005794">
    <property type="term" value="C:Golgi apparatus"/>
    <property type="evidence" value="ECO:0007669"/>
    <property type="project" value="TreeGrafter"/>
</dbReference>
<dbReference type="Proteomes" id="UP000327044">
    <property type="component" value="Unassembled WGS sequence"/>
</dbReference>
<evidence type="ECO:0000256" key="9">
    <source>
        <dbReference type="SAM" id="Phobius"/>
    </source>
</evidence>
<keyword evidence="4 9" id="KW-0812">Transmembrane</keyword>
<feature type="transmembrane region" description="Helical" evidence="9">
    <location>
        <begin position="85"/>
        <end position="109"/>
    </location>
</feature>
<evidence type="ECO:0000256" key="2">
    <source>
        <dbReference type="ARBA" id="ARBA00006108"/>
    </source>
</evidence>
<keyword evidence="3" id="KW-0813">Transport</keyword>
<dbReference type="GO" id="GO:0005829">
    <property type="term" value="C:cytosol"/>
    <property type="evidence" value="ECO:0007669"/>
    <property type="project" value="GOC"/>
</dbReference>
<dbReference type="CDD" id="cd15890">
    <property type="entry name" value="SNARE_Vti1b"/>
    <property type="match status" value="1"/>
</dbReference>
<evidence type="ECO:0000256" key="7">
    <source>
        <dbReference type="ARBA" id="ARBA00023054"/>
    </source>
</evidence>
<dbReference type="GO" id="GO:0016236">
    <property type="term" value="P:macroautophagy"/>
    <property type="evidence" value="ECO:0007669"/>
    <property type="project" value="TreeGrafter"/>
</dbReference>
<dbReference type="GO" id="GO:0005789">
    <property type="term" value="C:endoplasmic reticulum membrane"/>
    <property type="evidence" value="ECO:0007669"/>
    <property type="project" value="TreeGrafter"/>
</dbReference>
<dbReference type="GO" id="GO:0006896">
    <property type="term" value="P:Golgi to vacuole transport"/>
    <property type="evidence" value="ECO:0007669"/>
    <property type="project" value="TreeGrafter"/>
</dbReference>
<protein>
    <recommendedName>
        <fullName evidence="10">t-SNARE coiled-coil homology domain-containing protein</fullName>
    </recommendedName>
</protein>
<evidence type="ECO:0000256" key="8">
    <source>
        <dbReference type="ARBA" id="ARBA00023136"/>
    </source>
</evidence>
<dbReference type="GO" id="GO:0012507">
    <property type="term" value="C:ER to Golgi transport vesicle membrane"/>
    <property type="evidence" value="ECO:0007669"/>
    <property type="project" value="TreeGrafter"/>
</dbReference>
<evidence type="ECO:0000256" key="5">
    <source>
        <dbReference type="ARBA" id="ARBA00022927"/>
    </source>
</evidence>
<dbReference type="Pfam" id="PF12352">
    <property type="entry name" value="V-SNARE_C"/>
    <property type="match status" value="1"/>
</dbReference>
<keyword evidence="13" id="KW-1185">Reference proteome</keyword>
<evidence type="ECO:0000256" key="6">
    <source>
        <dbReference type="ARBA" id="ARBA00022989"/>
    </source>
</evidence>
<comment type="similarity">
    <text evidence="2">Belongs to the VTI1 family.</text>
</comment>
<evidence type="ECO:0000256" key="4">
    <source>
        <dbReference type="ARBA" id="ARBA00022692"/>
    </source>
</evidence>
<evidence type="ECO:0000313" key="13">
    <source>
        <dbReference type="Proteomes" id="UP000327044"/>
    </source>
</evidence>
<keyword evidence="5" id="KW-0653">Protein transport</keyword>
<dbReference type="EMBL" id="VVIM01000001">
    <property type="protein sequence ID" value="KAB0805507.1"/>
    <property type="molecule type" value="Genomic_DNA"/>
</dbReference>
<dbReference type="PANTHER" id="PTHR21230">
    <property type="entry name" value="VESICLE TRANSPORT V-SNARE PROTEIN VTI1-RELATED"/>
    <property type="match status" value="1"/>
</dbReference>
<reference evidence="11" key="1">
    <citation type="journal article" date="2016" name="Sci. Rep.">
        <title>Molecular characterization of firefly nuptial gifts: a multi-omics approach sheds light on postcopulatory sexual selection.</title>
        <authorList>
            <person name="Al-Wathiqui N."/>
            <person name="Fallon T.R."/>
            <person name="South A."/>
            <person name="Weng J.K."/>
            <person name="Lewis S.M."/>
        </authorList>
    </citation>
    <scope>NUCLEOTIDE SEQUENCE</scope>
</reference>
<proteinExistence type="inferred from homology"/>
<dbReference type="GO" id="GO:0048280">
    <property type="term" value="P:vesicle fusion with Golgi apparatus"/>
    <property type="evidence" value="ECO:0007669"/>
    <property type="project" value="TreeGrafter"/>
</dbReference>
<dbReference type="InterPro" id="IPR000727">
    <property type="entry name" value="T_SNARE_dom"/>
</dbReference>
<evidence type="ECO:0000259" key="10">
    <source>
        <dbReference type="SMART" id="SM00397"/>
    </source>
</evidence>
<dbReference type="GO" id="GO:0031902">
    <property type="term" value="C:late endosome membrane"/>
    <property type="evidence" value="ECO:0007669"/>
    <property type="project" value="TreeGrafter"/>
</dbReference>
<dbReference type="SMART" id="SM00397">
    <property type="entry name" value="t_SNARE"/>
    <property type="match status" value="1"/>
</dbReference>
<dbReference type="Gene3D" id="1.20.5.110">
    <property type="match status" value="1"/>
</dbReference>
<name>A0A1Y1MVK3_PHOPY</name>
<dbReference type="GO" id="GO:0031201">
    <property type="term" value="C:SNARE complex"/>
    <property type="evidence" value="ECO:0007669"/>
    <property type="project" value="TreeGrafter"/>
</dbReference>
<evidence type="ECO:0000313" key="11">
    <source>
        <dbReference type="EMBL" id="JAV87407.1"/>
    </source>
</evidence>
<dbReference type="PANTHER" id="PTHR21230:SF89">
    <property type="entry name" value="VESICLE TRANSPORT THROUGH INTERACTION WITH T-SNARES HOMOLOG 1B"/>
    <property type="match status" value="1"/>
</dbReference>
<gene>
    <name evidence="12" type="ORF">PPYR_02477</name>
</gene>
<evidence type="ECO:0000256" key="3">
    <source>
        <dbReference type="ARBA" id="ARBA00022448"/>
    </source>
</evidence>
<organism evidence="11">
    <name type="scientific">Photinus pyralis</name>
    <name type="common">Common eastern firefly</name>
    <name type="synonym">Lampyris pyralis</name>
    <dbReference type="NCBI Taxonomy" id="7054"/>
    <lineage>
        <taxon>Eukaryota</taxon>
        <taxon>Metazoa</taxon>
        <taxon>Ecdysozoa</taxon>
        <taxon>Arthropoda</taxon>
        <taxon>Hexapoda</taxon>
        <taxon>Insecta</taxon>
        <taxon>Pterygota</taxon>
        <taxon>Neoptera</taxon>
        <taxon>Endopterygota</taxon>
        <taxon>Coleoptera</taxon>
        <taxon>Polyphaga</taxon>
        <taxon>Elateriformia</taxon>
        <taxon>Elateroidea</taxon>
        <taxon>Lampyridae</taxon>
        <taxon>Lampyrinae</taxon>
        <taxon>Photinus</taxon>
    </lineage>
</organism>
<dbReference type="GO" id="GO:0042147">
    <property type="term" value="P:retrograde transport, endosome to Golgi"/>
    <property type="evidence" value="ECO:0007669"/>
    <property type="project" value="TreeGrafter"/>
</dbReference>
<dbReference type="FunFam" id="1.20.5.110:FF:000002">
    <property type="entry name" value="Vesicle transport through interaction with t-SNAREsB"/>
    <property type="match status" value="1"/>
</dbReference>
<dbReference type="GO" id="GO:0006891">
    <property type="term" value="P:intra-Golgi vesicle-mediated transport"/>
    <property type="evidence" value="ECO:0007669"/>
    <property type="project" value="TreeGrafter"/>
</dbReference>
<accession>A0A1Y1MVK3</accession>
<dbReference type="FunCoup" id="A0A1Y1MVK3">
    <property type="interactions" value="608"/>
</dbReference>
<keyword evidence="8 9" id="KW-0472">Membrane</keyword>
<dbReference type="SUPFAM" id="SSF58038">
    <property type="entry name" value="SNARE fusion complex"/>
    <property type="match status" value="1"/>
</dbReference>
<dbReference type="InParanoid" id="A0A1Y1MVK3"/>
<evidence type="ECO:0000313" key="12">
    <source>
        <dbReference type="EMBL" id="KAB0805507.1"/>
    </source>
</evidence>
<dbReference type="GO" id="GO:0005484">
    <property type="term" value="F:SNAP receptor activity"/>
    <property type="evidence" value="ECO:0007669"/>
    <property type="project" value="TreeGrafter"/>
</dbReference>
<reference evidence="12 13" key="2">
    <citation type="journal article" date="2018" name="Elife">
        <title>Firefly genomes illuminate parallel origins of bioluminescence in beetles.</title>
        <authorList>
            <person name="Fallon T.R."/>
            <person name="Lower S.E."/>
            <person name="Chang C.H."/>
            <person name="Bessho-Uehara M."/>
            <person name="Martin G.J."/>
            <person name="Bewick A.J."/>
            <person name="Behringer M."/>
            <person name="Debat H.J."/>
            <person name="Wong I."/>
            <person name="Day J.C."/>
            <person name="Suvorov A."/>
            <person name="Silva C.J."/>
            <person name="Stanger-Hall K.F."/>
            <person name="Hall D.W."/>
            <person name="Schmitz R.J."/>
            <person name="Nelson D.R."/>
            <person name="Lewis S.M."/>
            <person name="Shigenobu S."/>
            <person name="Bybee S.M."/>
            <person name="Larracuente A.M."/>
            <person name="Oba Y."/>
            <person name="Weng J.K."/>
        </authorList>
    </citation>
    <scope>NUCLEOTIDE SEQUENCE [LARGE SCALE GENOMIC DNA]</scope>
    <source>
        <strain evidence="12">1611_PpyrPB1</strain>
        <tissue evidence="12">Whole body</tissue>
    </source>
</reference>
<dbReference type="GO" id="GO:1903076">
    <property type="term" value="P:regulation of protein localization to plasma membrane"/>
    <property type="evidence" value="ECO:0007669"/>
    <property type="project" value="TreeGrafter"/>
</dbReference>
<evidence type="ECO:0000256" key="1">
    <source>
        <dbReference type="ARBA" id="ARBA00004211"/>
    </source>
</evidence>
<keyword evidence="7" id="KW-0175">Coiled coil</keyword>
<feature type="domain" description="T-SNARE coiled-coil homology" evidence="10">
    <location>
        <begin position="14"/>
        <end position="81"/>
    </location>
</feature>
<reference evidence="12" key="3">
    <citation type="submission" date="2019-08" db="EMBL/GenBank/DDBJ databases">
        <authorList>
            <consortium name="Photinus pyralis genome working group"/>
            <person name="Fallon T.R."/>
            <person name="Sander Lower S.E."/>
            <person name="Weng J.-K."/>
        </authorList>
    </citation>
    <scope>NUCLEOTIDE SEQUENCE</scope>
    <source>
        <strain evidence="12">1611_PpyrPB1</strain>
        <tissue evidence="12">Whole body</tissue>
    </source>
</reference>
<comment type="subcellular location">
    <subcellularLocation>
        <location evidence="1">Membrane</location>
        <topology evidence="1">Single-pass type IV membrane protein</topology>
    </subcellularLocation>
</comment>